<comment type="caution">
    <text evidence="10">The sequence shown here is derived from an EMBL/GenBank/DDBJ whole genome shotgun (WGS) entry which is preliminary data.</text>
</comment>
<comment type="subunit">
    <text evidence="8">Homodimer.</text>
</comment>
<dbReference type="GO" id="GO:0008837">
    <property type="term" value="F:diaminopimelate epimerase activity"/>
    <property type="evidence" value="ECO:0007669"/>
    <property type="project" value="UniProtKB-UniRule"/>
</dbReference>
<keyword evidence="4 8" id="KW-0028">Amino-acid biosynthesis</keyword>
<sequence>MILHKYNGCGNDFILMDYEEGIDYHQLASKWCGQDRFDTDGLIVVREQPLTMLYFNKDGSQAPMCGNGIRCFARHVWDKAMVETSPFDVHTLAGVISIEILTEEPFYCTAQMGQPDYSTEKLAVNQTEPIVDQIVRIGQVDVQLTSLFMGTIHTVVFVEDAKAQQMKALGEQICHHPLFSEKTNVNFVQRVNEQELIVRTYERGVGWTLACGTGCCAAYVVARDHGYLASAKAMIHLEQGELMITGETQIQMTGPAVHEWSQKEMSYD</sequence>
<evidence type="ECO:0000256" key="1">
    <source>
        <dbReference type="ARBA" id="ARBA00005196"/>
    </source>
</evidence>
<dbReference type="PANTHER" id="PTHR31689:SF0">
    <property type="entry name" value="DIAMINOPIMELATE EPIMERASE"/>
    <property type="match status" value="1"/>
</dbReference>
<keyword evidence="6 8" id="KW-0413">Isomerase</keyword>
<name>A0A1V8XCD5_ENTHR</name>
<dbReference type="Pfam" id="PF01678">
    <property type="entry name" value="DAP_epimerase"/>
    <property type="match status" value="2"/>
</dbReference>
<feature type="site" description="Could be important to modulate the pK values of the two catalytic cysteine residues" evidence="8">
    <location>
        <position position="202"/>
    </location>
</feature>
<comment type="function">
    <text evidence="8">Catalyzes the stereoinversion of LL-2,6-diaminopimelate (L,L-DAP) to meso-diaminopimelate (meso-DAP), a precursor of L-lysine and an essential component of the bacterial peptidoglycan.</text>
</comment>
<evidence type="ECO:0000256" key="4">
    <source>
        <dbReference type="ARBA" id="ARBA00022605"/>
    </source>
</evidence>
<evidence type="ECO:0000256" key="9">
    <source>
        <dbReference type="PROSITE-ProRule" id="PRU10125"/>
    </source>
</evidence>
<dbReference type="GO" id="GO:0009089">
    <property type="term" value="P:lysine biosynthetic process via diaminopimelate"/>
    <property type="evidence" value="ECO:0007669"/>
    <property type="project" value="UniProtKB-UniRule"/>
</dbReference>
<dbReference type="RefSeq" id="WP_053765851.1">
    <property type="nucleotide sequence ID" value="NZ_CP055232.1"/>
</dbReference>
<evidence type="ECO:0000256" key="5">
    <source>
        <dbReference type="ARBA" id="ARBA00023154"/>
    </source>
</evidence>
<evidence type="ECO:0000256" key="3">
    <source>
        <dbReference type="ARBA" id="ARBA00013080"/>
    </source>
</evidence>
<evidence type="ECO:0000256" key="8">
    <source>
        <dbReference type="HAMAP-Rule" id="MF_00197"/>
    </source>
</evidence>
<feature type="binding site" evidence="8">
    <location>
        <position position="56"/>
    </location>
    <ligand>
        <name>substrate</name>
    </ligand>
</feature>
<feature type="active site" description="Proton donor" evidence="8">
    <location>
        <position position="65"/>
    </location>
</feature>
<comment type="catalytic activity">
    <reaction evidence="7 8">
        <text>(2S,6S)-2,6-diaminopimelate = meso-2,6-diaminopimelate</text>
        <dbReference type="Rhea" id="RHEA:15393"/>
        <dbReference type="ChEBI" id="CHEBI:57609"/>
        <dbReference type="ChEBI" id="CHEBI:57791"/>
        <dbReference type="EC" id="5.1.1.7"/>
    </reaction>
</comment>
<comment type="pathway">
    <text evidence="1 8">Amino-acid biosynthesis; L-lysine biosynthesis via DAP pathway; DL-2,6-diaminopimelate from LL-2,6-diaminopimelate: step 1/1.</text>
</comment>
<dbReference type="PROSITE" id="PS01326">
    <property type="entry name" value="DAP_EPIMERASE"/>
    <property type="match status" value="1"/>
</dbReference>
<organism evidence="10 11">
    <name type="scientific">Enterococcus hirae</name>
    <dbReference type="NCBI Taxonomy" id="1354"/>
    <lineage>
        <taxon>Bacteria</taxon>
        <taxon>Bacillati</taxon>
        <taxon>Bacillota</taxon>
        <taxon>Bacilli</taxon>
        <taxon>Lactobacillales</taxon>
        <taxon>Enterococcaceae</taxon>
        <taxon>Enterococcus</taxon>
    </lineage>
</organism>
<dbReference type="HAMAP" id="MF_00197">
    <property type="entry name" value="DAP_epimerase"/>
    <property type="match status" value="1"/>
</dbReference>
<feature type="binding site" evidence="8">
    <location>
        <position position="11"/>
    </location>
    <ligand>
        <name>substrate</name>
    </ligand>
</feature>
<dbReference type="Gene3D" id="3.10.310.10">
    <property type="entry name" value="Diaminopimelate Epimerase, Chain A, domain 1"/>
    <property type="match status" value="2"/>
</dbReference>
<dbReference type="GO" id="GO:0005829">
    <property type="term" value="C:cytosol"/>
    <property type="evidence" value="ECO:0007669"/>
    <property type="project" value="TreeGrafter"/>
</dbReference>
<evidence type="ECO:0000256" key="6">
    <source>
        <dbReference type="ARBA" id="ARBA00023235"/>
    </source>
</evidence>
<gene>
    <name evidence="8" type="primary">dapF</name>
    <name evidence="10" type="ORF">EB03_02193</name>
</gene>
<dbReference type="PANTHER" id="PTHR31689">
    <property type="entry name" value="DIAMINOPIMELATE EPIMERASE, CHLOROPLASTIC"/>
    <property type="match status" value="1"/>
</dbReference>
<dbReference type="InterPro" id="IPR018510">
    <property type="entry name" value="DAP_epimerase_AS"/>
</dbReference>
<proteinExistence type="inferred from homology"/>
<dbReference type="SUPFAM" id="SSF54506">
    <property type="entry name" value="Diaminopimelate epimerase-like"/>
    <property type="match status" value="2"/>
</dbReference>
<evidence type="ECO:0000313" key="11">
    <source>
        <dbReference type="Proteomes" id="UP000253498"/>
    </source>
</evidence>
<comment type="subcellular location">
    <subcellularLocation>
        <location evidence="8">Cytoplasm</location>
    </subcellularLocation>
</comment>
<comment type="similarity">
    <text evidence="2 8">Belongs to the diaminopimelate epimerase family.</text>
</comment>
<dbReference type="NCBIfam" id="TIGR00652">
    <property type="entry name" value="DapF"/>
    <property type="match status" value="1"/>
</dbReference>
<dbReference type="EC" id="5.1.1.7" evidence="3 8"/>
<evidence type="ECO:0000256" key="2">
    <source>
        <dbReference type="ARBA" id="ARBA00010219"/>
    </source>
</evidence>
<dbReference type="Proteomes" id="UP000253498">
    <property type="component" value="Unassembled WGS sequence"/>
</dbReference>
<evidence type="ECO:0000313" key="10">
    <source>
        <dbReference type="EMBL" id="RBT67426.1"/>
    </source>
</evidence>
<evidence type="ECO:0000256" key="7">
    <source>
        <dbReference type="ARBA" id="ARBA00051712"/>
    </source>
</evidence>
<comment type="caution">
    <text evidence="8">Lacks conserved residue(s) required for the propagation of feature annotation.</text>
</comment>
<feature type="binding site" evidence="8">
    <location>
        <position position="184"/>
    </location>
    <ligand>
        <name>substrate</name>
    </ligand>
</feature>
<feature type="binding site" evidence="8">
    <location>
        <begin position="66"/>
        <end position="67"/>
    </location>
    <ligand>
        <name>substrate</name>
    </ligand>
</feature>
<feature type="binding site" evidence="8">
    <location>
        <begin position="212"/>
        <end position="213"/>
    </location>
    <ligand>
        <name>substrate</name>
    </ligand>
</feature>
<protein>
    <recommendedName>
        <fullName evidence="3 8">Diaminopimelate epimerase</fullName>
        <shortName evidence="8">DAP epimerase</shortName>
        <ecNumber evidence="3 8">5.1.1.7</ecNumber>
    </recommendedName>
    <alternativeName>
        <fullName evidence="8">PLP-independent amino acid racemase</fullName>
    </alternativeName>
</protein>
<dbReference type="AlphaFoldDB" id="A0A1V8XCD5"/>
<keyword evidence="5 8" id="KW-0457">Lysine biosynthesis</keyword>
<dbReference type="InterPro" id="IPR001653">
    <property type="entry name" value="DAP_epimerase_DapF"/>
</dbReference>
<feature type="active site" evidence="9">
    <location>
        <position position="65"/>
    </location>
</feature>
<accession>A0A1V8XCD5</accession>
<feature type="active site" description="Proton acceptor" evidence="8">
    <location>
        <position position="211"/>
    </location>
</feature>
<dbReference type="EMBL" id="LESJ01000006">
    <property type="protein sequence ID" value="RBT67426.1"/>
    <property type="molecule type" value="Genomic_DNA"/>
</dbReference>
<feature type="site" description="Could be important to modulate the pK values of the two catalytic cysteine residues" evidence="8">
    <location>
        <position position="153"/>
    </location>
</feature>
<reference evidence="10 11" key="1">
    <citation type="submission" date="2015-06" db="EMBL/GenBank/DDBJ databases">
        <title>The Genome Sequence of Enterococcus hirae 88EA1.</title>
        <authorList>
            <consortium name="The Broad Institute Genomics Platform"/>
            <consortium name="The Broad Institute Genome Sequencing Center for Infectious Disease"/>
            <person name="Earl A.M."/>
            <person name="Van Tyne D."/>
            <person name="Lebreton F."/>
            <person name="Saavedra J.T."/>
            <person name="Gilmore M.S."/>
            <person name="Manson McGuire A."/>
            <person name="Clock S."/>
            <person name="Crupain M."/>
            <person name="Rangan U."/>
            <person name="Young S."/>
            <person name="Abouelleil A."/>
            <person name="Cao P."/>
            <person name="Chapman S.B."/>
            <person name="Griggs A."/>
            <person name="Priest M."/>
            <person name="Shea T."/>
            <person name="Wortman J."/>
            <person name="Nusbaum C."/>
            <person name="Birren B."/>
        </authorList>
    </citation>
    <scope>NUCLEOTIDE SEQUENCE [LARGE SCALE GENOMIC DNA]</scope>
    <source>
        <strain evidence="10 11">88EA1</strain>
    </source>
</reference>
<keyword evidence="8" id="KW-0963">Cytoplasm</keyword>
<feature type="binding site" evidence="8">
    <location>
        <begin position="202"/>
        <end position="203"/>
    </location>
    <ligand>
        <name>substrate</name>
    </ligand>
</feature>